<dbReference type="RefSeq" id="WP_047240681.1">
    <property type="nucleotide sequence ID" value="NZ_CP011541.1"/>
</dbReference>
<dbReference type="Pfam" id="PF02776">
    <property type="entry name" value="TPP_enzyme_N"/>
    <property type="match status" value="1"/>
</dbReference>
<feature type="domain" description="Thiamine pyrophosphate enzyme TPP-binding" evidence="14">
    <location>
        <begin position="392"/>
        <end position="526"/>
    </location>
</feature>
<comment type="cofactor">
    <cofactor evidence="2">
        <name>thiamine diphosphate</name>
        <dbReference type="ChEBI" id="CHEBI:58937"/>
    </cofactor>
</comment>
<dbReference type="CDD" id="cd02005">
    <property type="entry name" value="TPP_PDC_IPDC"/>
    <property type="match status" value="1"/>
</dbReference>
<comment type="cofactor">
    <cofactor evidence="11">
        <name>Mg(2+)</name>
        <dbReference type="ChEBI" id="CHEBI:18420"/>
    </cofactor>
    <text evidence="11">Binds 1 Mg(2+) per subunit.</text>
</comment>
<evidence type="ECO:0000313" key="16">
    <source>
        <dbReference type="EMBL" id="AKK03689.1"/>
    </source>
</evidence>
<keyword evidence="9 12" id="KW-0786">Thiamine pyrophosphate</keyword>
<dbReference type="GO" id="GO:0004737">
    <property type="term" value="F:pyruvate decarboxylase activity"/>
    <property type="evidence" value="ECO:0007669"/>
    <property type="project" value="TreeGrafter"/>
</dbReference>
<dbReference type="KEGG" id="cei:CEPID_09215"/>
<dbReference type="AlphaFoldDB" id="A0A0G3GRE5"/>
<sequence>MRTTVGEFIIDRLKAIGITEIVGVPGDFNLSFLEQVRDAEGIRFVGTCNELNAAYAADGYARQRGVGCLLTTYGVGELSAINGIAGARAEHVPVVSLAGAPPLYATEYRWAMHHSLADGDYANMLEAIAPFTEVACRVTPMNVVEEFDRALHTCLREKRPVHIQIPSDITHLTIEVPDEPFSTALASSDTERLEAAADAVLKRFAEAKDPIFLLDQDTDRHGFTEKFRAIIEKTQLPYSQLTSGKALLSERHPLFLGVYNGSASAPGVQERVENSDFLVTTNPRFIEVNSGSYTHHLPEKNIVNFGDQHALVAGEYFVGINTLELLAILLEKLPAVQAPAASEQVEVPEFVVDKQAPLTQARMWPHFVSHLEENGVVIAEAGTSNIGLGPLRMPAGTQYINSPIWGSIGFTLPALLGSMLAAPERRHVLFIGDGSFQLTAQELSTIVREELKPLIVLVNNKGYTIERFILGMEDEYNDIQDWSYAELPKVFMRDTTMKSYVARTEGELEEALQQIAKSDDGAFLEVHLDPFDAPRGLQAFGPLTAEFDYGPRGPRNP</sequence>
<dbReference type="Proteomes" id="UP000035368">
    <property type="component" value="Chromosome"/>
</dbReference>
<dbReference type="PATRIC" id="fig|1050174.4.peg.1853"/>
<protein>
    <recommendedName>
        <fullName evidence="5">Alpha-keto-acid decarboxylase</fullName>
    </recommendedName>
</protein>
<evidence type="ECO:0000256" key="8">
    <source>
        <dbReference type="ARBA" id="ARBA00022842"/>
    </source>
</evidence>
<comment type="cofactor">
    <cofactor evidence="1">
        <name>a metal cation</name>
        <dbReference type="ChEBI" id="CHEBI:25213"/>
    </cofactor>
</comment>
<evidence type="ECO:0000259" key="14">
    <source>
        <dbReference type="Pfam" id="PF02775"/>
    </source>
</evidence>
<dbReference type="InterPro" id="IPR012000">
    <property type="entry name" value="Thiamin_PyroP_enz_cen_dom"/>
</dbReference>
<dbReference type="PIRSF" id="PIRSF036565">
    <property type="entry name" value="Pyruvt_ip_decrb"/>
    <property type="match status" value="1"/>
</dbReference>
<dbReference type="FunFam" id="3.40.50.970:FF:000024">
    <property type="entry name" value="Pyruvate decarboxylase isozyme"/>
    <property type="match status" value="1"/>
</dbReference>
<evidence type="ECO:0000256" key="1">
    <source>
        <dbReference type="ARBA" id="ARBA00001920"/>
    </source>
</evidence>
<dbReference type="PANTHER" id="PTHR43452">
    <property type="entry name" value="PYRUVATE DECARBOXYLASE"/>
    <property type="match status" value="1"/>
</dbReference>
<dbReference type="InterPro" id="IPR012001">
    <property type="entry name" value="Thiamin_PyroP_enz_TPP-bd_dom"/>
</dbReference>
<comment type="similarity">
    <text evidence="4 12">Belongs to the TPP enzyme family.</text>
</comment>
<dbReference type="InterPro" id="IPR012110">
    <property type="entry name" value="PDC/IPDC-like"/>
</dbReference>
<dbReference type="InterPro" id="IPR029061">
    <property type="entry name" value="THDP-binding"/>
</dbReference>
<dbReference type="EMBL" id="CP011541">
    <property type="protein sequence ID" value="AKK03689.1"/>
    <property type="molecule type" value="Genomic_DNA"/>
</dbReference>
<dbReference type="Pfam" id="PF02775">
    <property type="entry name" value="TPP_enzyme_C"/>
    <property type="match status" value="1"/>
</dbReference>
<evidence type="ECO:0000256" key="4">
    <source>
        <dbReference type="ARBA" id="ARBA00007812"/>
    </source>
</evidence>
<feature type="binding site" evidence="11">
    <location>
        <position position="433"/>
    </location>
    <ligand>
        <name>Mg(2+)</name>
        <dbReference type="ChEBI" id="CHEBI:18420"/>
    </ligand>
</feature>
<evidence type="ECO:0000256" key="7">
    <source>
        <dbReference type="ARBA" id="ARBA00022793"/>
    </source>
</evidence>
<dbReference type="InterPro" id="IPR047213">
    <property type="entry name" value="TPP_PYR_PDC_IPDC-like"/>
</dbReference>
<evidence type="ECO:0000256" key="2">
    <source>
        <dbReference type="ARBA" id="ARBA00001964"/>
    </source>
</evidence>
<proteinExistence type="inferred from homology"/>
<dbReference type="PANTHER" id="PTHR43452:SF30">
    <property type="entry name" value="PYRUVATE DECARBOXYLASE ISOZYME 1-RELATED"/>
    <property type="match status" value="1"/>
</dbReference>
<evidence type="ECO:0000313" key="17">
    <source>
        <dbReference type="Proteomes" id="UP000035368"/>
    </source>
</evidence>
<dbReference type="STRING" id="1050174.CEPID_09215"/>
<dbReference type="GO" id="GO:0030976">
    <property type="term" value="F:thiamine pyrophosphate binding"/>
    <property type="evidence" value="ECO:0007669"/>
    <property type="project" value="InterPro"/>
</dbReference>
<dbReference type="SUPFAM" id="SSF52518">
    <property type="entry name" value="Thiamin diphosphate-binding fold (THDP-binding)"/>
    <property type="match status" value="2"/>
</dbReference>
<dbReference type="InterPro" id="IPR047214">
    <property type="entry name" value="TPP_PDC_IPDC"/>
</dbReference>
<dbReference type="SUPFAM" id="SSF52467">
    <property type="entry name" value="DHS-like NAD/FAD-binding domain"/>
    <property type="match status" value="1"/>
</dbReference>
<evidence type="ECO:0000256" key="9">
    <source>
        <dbReference type="ARBA" id="ARBA00023052"/>
    </source>
</evidence>
<accession>A0A0G3GRE5</accession>
<dbReference type="Gene3D" id="3.40.50.970">
    <property type="match status" value="2"/>
</dbReference>
<comment type="function">
    <text evidence="3">Decarboxylates branched-chain and aromatic alpha-keto acids to aldehydes.</text>
</comment>
<evidence type="ECO:0000256" key="6">
    <source>
        <dbReference type="ARBA" id="ARBA00022723"/>
    </source>
</evidence>
<reference evidence="16 17" key="1">
    <citation type="submission" date="2015-05" db="EMBL/GenBank/DDBJ databases">
        <title>Complete genome sequence of Corynebacterium epidermidicanis DSM 45586, isolated from the skin of a dog suffering from pruritus.</title>
        <authorList>
            <person name="Ruckert C."/>
            <person name="Albersmeier A."/>
            <person name="Winkler A."/>
            <person name="Tauch A."/>
        </authorList>
    </citation>
    <scope>NUCLEOTIDE SEQUENCE [LARGE SCALE GENOMIC DNA]</scope>
    <source>
        <strain evidence="16 17">DSM 45586</strain>
    </source>
</reference>
<evidence type="ECO:0000259" key="15">
    <source>
        <dbReference type="Pfam" id="PF02776"/>
    </source>
</evidence>
<feature type="binding site" evidence="11">
    <location>
        <position position="462"/>
    </location>
    <ligand>
        <name>Mg(2+)</name>
        <dbReference type="ChEBI" id="CHEBI:18420"/>
    </ligand>
</feature>
<gene>
    <name evidence="16" type="ORF">CEPID_09215</name>
</gene>
<evidence type="ECO:0000256" key="12">
    <source>
        <dbReference type="RuleBase" id="RU362132"/>
    </source>
</evidence>
<dbReference type="Gene3D" id="3.40.50.1220">
    <property type="entry name" value="TPP-binding domain"/>
    <property type="match status" value="1"/>
</dbReference>
<keyword evidence="16" id="KW-0670">Pyruvate</keyword>
<evidence type="ECO:0000256" key="5">
    <source>
        <dbReference type="ARBA" id="ARBA00020054"/>
    </source>
</evidence>
<dbReference type="GO" id="GO:0000949">
    <property type="term" value="P:aromatic amino acid family catabolic process to alcohol via Ehrlich pathway"/>
    <property type="evidence" value="ECO:0007669"/>
    <property type="project" value="TreeGrafter"/>
</dbReference>
<dbReference type="InterPro" id="IPR029035">
    <property type="entry name" value="DHS-like_NAD/FAD-binding_dom"/>
</dbReference>
<dbReference type="InterPro" id="IPR011766">
    <property type="entry name" value="TPP_enzyme_TPP-bd"/>
</dbReference>
<evidence type="ECO:0000256" key="11">
    <source>
        <dbReference type="PIRSR" id="PIRSR036565-2"/>
    </source>
</evidence>
<dbReference type="Pfam" id="PF00205">
    <property type="entry name" value="TPP_enzyme_M"/>
    <property type="match status" value="1"/>
</dbReference>
<keyword evidence="7" id="KW-0210">Decarboxylase</keyword>
<feature type="domain" description="Thiamine pyrophosphate enzyme central" evidence="13">
    <location>
        <begin position="198"/>
        <end position="312"/>
    </location>
</feature>
<evidence type="ECO:0000256" key="10">
    <source>
        <dbReference type="ARBA" id="ARBA00023239"/>
    </source>
</evidence>
<keyword evidence="17" id="KW-1185">Reference proteome</keyword>
<evidence type="ECO:0000256" key="3">
    <source>
        <dbReference type="ARBA" id="ARBA00002938"/>
    </source>
</evidence>
<dbReference type="OrthoDB" id="4959782at2"/>
<dbReference type="PROSITE" id="PS00187">
    <property type="entry name" value="TPP_ENZYMES"/>
    <property type="match status" value="1"/>
</dbReference>
<dbReference type="GO" id="GO:0000287">
    <property type="term" value="F:magnesium ion binding"/>
    <property type="evidence" value="ECO:0007669"/>
    <property type="project" value="InterPro"/>
</dbReference>
<keyword evidence="6 11" id="KW-0479">Metal-binding</keyword>
<feature type="binding site" evidence="11">
    <location>
        <position position="460"/>
    </location>
    <ligand>
        <name>Mg(2+)</name>
        <dbReference type="ChEBI" id="CHEBI:18420"/>
    </ligand>
</feature>
<organism evidence="16 17">
    <name type="scientific">Corynebacterium epidermidicanis</name>
    <dbReference type="NCBI Taxonomy" id="1050174"/>
    <lineage>
        <taxon>Bacteria</taxon>
        <taxon>Bacillati</taxon>
        <taxon>Actinomycetota</taxon>
        <taxon>Actinomycetes</taxon>
        <taxon>Mycobacteriales</taxon>
        <taxon>Corynebacteriaceae</taxon>
        <taxon>Corynebacterium</taxon>
    </lineage>
</organism>
<keyword evidence="10 16" id="KW-0456">Lyase</keyword>
<keyword evidence="8 11" id="KW-0460">Magnesium</keyword>
<name>A0A0G3GRE5_9CORY</name>
<dbReference type="CDD" id="cd07038">
    <property type="entry name" value="TPP_PYR_PDC_IPDC_like"/>
    <property type="match status" value="1"/>
</dbReference>
<evidence type="ECO:0000259" key="13">
    <source>
        <dbReference type="Pfam" id="PF00205"/>
    </source>
</evidence>
<dbReference type="InterPro" id="IPR000399">
    <property type="entry name" value="TPP-bd_CS"/>
</dbReference>
<dbReference type="GO" id="GO:0005829">
    <property type="term" value="C:cytosol"/>
    <property type="evidence" value="ECO:0007669"/>
    <property type="project" value="TreeGrafter"/>
</dbReference>
<feature type="domain" description="Thiamine pyrophosphate enzyme N-terminal TPP-binding" evidence="15">
    <location>
        <begin position="4"/>
        <end position="113"/>
    </location>
</feature>